<dbReference type="InterPro" id="IPR047589">
    <property type="entry name" value="DUF11_rpt"/>
</dbReference>
<proteinExistence type="predicted"/>
<gene>
    <name evidence="5" type="ORF">JCM19296_1547</name>
</gene>
<evidence type="ECO:0000256" key="2">
    <source>
        <dbReference type="SAM" id="SignalP"/>
    </source>
</evidence>
<organism evidence="5 6">
    <name type="scientific">Nonlabens ulvanivorans</name>
    <name type="common">Persicivirga ulvanivorans</name>
    <dbReference type="NCBI Taxonomy" id="906888"/>
    <lineage>
        <taxon>Bacteria</taxon>
        <taxon>Pseudomonadati</taxon>
        <taxon>Bacteroidota</taxon>
        <taxon>Flavobacteriia</taxon>
        <taxon>Flavobacteriales</taxon>
        <taxon>Flavobacteriaceae</taxon>
        <taxon>Nonlabens</taxon>
    </lineage>
</organism>
<feature type="domain" description="Secretion system C-terminal sorting" evidence="3">
    <location>
        <begin position="1132"/>
        <end position="1201"/>
    </location>
</feature>
<dbReference type="InterPro" id="IPR026444">
    <property type="entry name" value="Secre_tail"/>
</dbReference>
<feature type="signal peptide" evidence="2">
    <location>
        <begin position="1"/>
        <end position="18"/>
    </location>
</feature>
<dbReference type="InterPro" id="IPR055353">
    <property type="entry name" value="DUF7619"/>
</dbReference>
<comment type="caution">
    <text evidence="5">The sequence shown here is derived from an EMBL/GenBank/DDBJ whole genome shotgun (WGS) entry which is preliminary data.</text>
</comment>
<accession>A0A081DAK4</accession>
<dbReference type="Pfam" id="PF18962">
    <property type="entry name" value="Por_Secre_tail"/>
    <property type="match status" value="1"/>
</dbReference>
<evidence type="ECO:0000313" key="5">
    <source>
        <dbReference type="EMBL" id="GAK75950.1"/>
    </source>
</evidence>
<feature type="chain" id="PRO_5001756537" evidence="2">
    <location>
        <begin position="19"/>
        <end position="1203"/>
    </location>
</feature>
<dbReference type="NCBIfam" id="TIGR01451">
    <property type="entry name" value="B_ant_repeat"/>
    <property type="match status" value="1"/>
</dbReference>
<sequence>MKRILLLTVLLFTTIATAQVTAGPVPDYILCDDVSNDGTEVFDLTFWDATAIGNQSPATHSVTYFSSQFDAVNNLNQLPMANYSNVTNPELIFIRVDDNATGNFNITTSNLVVESLPVVNNLQTFTYCGSITATGEVQVDLYDIEPFMSNGQNNLLFTYFLSQQDADSNSNPLSTTFIHQANSPVDLFIRVQTSLNCHIVINVVAILTDCNLNTQVVDLEECEDQNNSACFDLNVNDFPALGTLSPNQYSVTYHISQVDADNNVNPLTSPYCTSTSQPIFVRVHDITTGSGDTSQSFNLVISPAPPVFNLTPITGCDDDGDGFIDWDSSTVLAEIDATATPNIDSAFTEYYLTQQDALDRVNLIGFGANFSTTAAVSQVYVRTDFFPSGCASASPLQLITDPNCFSIGNPSHLLQCADPGVQVCFDLTQHAGQIMANNNPADFSISYHNSDADANANTGAISSPSNYCINSNQIIYFRLEENTTGAYRVGSFDLFINTYTYDNTVSLILDECDADLNGNVDFDLTLIATQLNAGAILSYYEDPIDAQNETQAITNPSLYNLPVNSQFNTVYVRETVASDCDLIYTIQLNAQGNCNNSYLCENALSLCDRIGQPFVNIADNSNAQLGNYYPFSQSTGPRNPSWFYIPIETSGDLTIEVWQNTQPDFLGQDLDIDYALYGPFTTATGGCANGLTQANYVDHSFSVNMPEIGQINNAQSGEYYLLLTSNFSNTAGFLKVEIGAGSTATVNCDGIRMQSILDVNLNGVVDATDVPFPLGIFDWEKNMNGSVMQVVTPLSAYTIYDSDPSNSYDLGYNVIPAYASNYTVSPATYSAQSIPAGSGVTTRDFLVTPLAAYEDVVVYIIPQQQPRPGFTFKETVVYANLGTTPVATGQLQFSYDPQLSIVAVDDPAAVINPTSVDLNYTNLLPFEYRTMEIEMQIPVIPNINLGDILTNTARITPVANDITPLNNTSVSSQIVIGSYDPNDKMESRGAFINPSEFGPSDYFYYTIRFENTGTASAINVRVEDTLDAQLDWSTLEMINSSHNYVMEQMEEQVVWRFDNILLPDAATDPVGANGYVYFKIKPITSIEGTVIPNTAEIYFDFNPPIITNTFTSTFQTPLSIDTPQTVNFSLVPNPTSGSVQVNLQNGMLENAQVVLYDVRGRITLSRKLTNNHPQIDLTELPAGIYIAELRNGDETYTTKVVKQ</sequence>
<evidence type="ECO:0000313" key="6">
    <source>
        <dbReference type="Proteomes" id="UP000028980"/>
    </source>
</evidence>
<evidence type="ECO:0000259" key="3">
    <source>
        <dbReference type="Pfam" id="PF18962"/>
    </source>
</evidence>
<evidence type="ECO:0000256" key="1">
    <source>
        <dbReference type="ARBA" id="ARBA00022729"/>
    </source>
</evidence>
<dbReference type="NCBIfam" id="TIGR04183">
    <property type="entry name" value="Por_Secre_tail"/>
    <property type="match status" value="1"/>
</dbReference>
<reference evidence="5 6" key="1">
    <citation type="journal article" date="2014" name="Genome Announc.">
        <title>Draft Genome Sequences of Marine Flavobacterium Nonlabens Strains NR17, NR24, NR27, NR32, NR33, and Ara13.</title>
        <authorList>
            <person name="Nakanishi M."/>
            <person name="Meirelles P."/>
            <person name="Suzuki R."/>
            <person name="Takatani N."/>
            <person name="Mino S."/>
            <person name="Suda W."/>
            <person name="Oshima K."/>
            <person name="Hattori M."/>
            <person name="Ohkuma M."/>
            <person name="Hosokawa M."/>
            <person name="Miyashita K."/>
            <person name="Thompson F.L."/>
            <person name="Niwa A."/>
            <person name="Sawabe T."/>
            <person name="Sawabe T."/>
        </authorList>
    </citation>
    <scope>NUCLEOTIDE SEQUENCE [LARGE SCALE GENOMIC DNA]</scope>
    <source>
        <strain evidence="6">JCM19296</strain>
    </source>
</reference>
<dbReference type="Proteomes" id="UP000028980">
    <property type="component" value="Unassembled WGS sequence"/>
</dbReference>
<name>A0A081DAK4_NONUL</name>
<evidence type="ECO:0000259" key="4">
    <source>
        <dbReference type="Pfam" id="PF24595"/>
    </source>
</evidence>
<dbReference type="Pfam" id="PF24595">
    <property type="entry name" value="DUF7619"/>
    <property type="match status" value="1"/>
</dbReference>
<keyword evidence="1 2" id="KW-0732">Signal</keyword>
<dbReference type="AlphaFoldDB" id="A0A081DAK4"/>
<feature type="domain" description="DUF7619" evidence="4">
    <location>
        <begin position="980"/>
        <end position="1113"/>
    </location>
</feature>
<protein>
    <submittedName>
        <fullName evidence="5">Uncharacterized protein</fullName>
    </submittedName>
</protein>
<dbReference type="EMBL" id="BBLG01000003">
    <property type="protein sequence ID" value="GAK75950.1"/>
    <property type="molecule type" value="Genomic_DNA"/>
</dbReference>